<comment type="caution">
    <text evidence="6">The sequence shown here is derived from an EMBL/GenBank/DDBJ whole genome shotgun (WGS) entry which is preliminary data.</text>
</comment>
<proteinExistence type="predicted"/>
<organism evidence="6 7">
    <name type="scientific">Paenibacillus germinis</name>
    <dbReference type="NCBI Taxonomy" id="2654979"/>
    <lineage>
        <taxon>Bacteria</taxon>
        <taxon>Bacillati</taxon>
        <taxon>Bacillota</taxon>
        <taxon>Bacilli</taxon>
        <taxon>Bacillales</taxon>
        <taxon>Paenibacillaceae</taxon>
        <taxon>Paenibacillus</taxon>
    </lineage>
</organism>
<dbReference type="InterPro" id="IPR018062">
    <property type="entry name" value="HTH_AraC-typ_CS"/>
</dbReference>
<evidence type="ECO:0000256" key="1">
    <source>
        <dbReference type="ARBA" id="ARBA00023015"/>
    </source>
</evidence>
<dbReference type="InterPro" id="IPR018060">
    <property type="entry name" value="HTH_AraC"/>
</dbReference>
<feature type="domain" description="HTH araC/xylS-type" evidence="5">
    <location>
        <begin position="609"/>
        <end position="707"/>
    </location>
</feature>
<dbReference type="RefSeq" id="WP_171691330.1">
    <property type="nucleotide sequence ID" value="NZ_WHOC01000107.1"/>
</dbReference>
<keyword evidence="1" id="KW-0805">Transcription regulation</keyword>
<evidence type="ECO:0000256" key="2">
    <source>
        <dbReference type="ARBA" id="ARBA00023125"/>
    </source>
</evidence>
<dbReference type="Proteomes" id="UP000658690">
    <property type="component" value="Unassembled WGS sequence"/>
</dbReference>
<evidence type="ECO:0000259" key="5">
    <source>
        <dbReference type="PROSITE" id="PS01124"/>
    </source>
</evidence>
<dbReference type="InterPro" id="IPR050959">
    <property type="entry name" value="MarA-like"/>
</dbReference>
<dbReference type="InterPro" id="IPR041522">
    <property type="entry name" value="CdaR_GGDEF"/>
</dbReference>
<dbReference type="PANTHER" id="PTHR47504:SF5">
    <property type="entry name" value="RIGHT ORIGIN-BINDING PROTEIN"/>
    <property type="match status" value="1"/>
</dbReference>
<dbReference type="PROSITE" id="PS01124">
    <property type="entry name" value="HTH_ARAC_FAMILY_2"/>
    <property type="match status" value="1"/>
</dbReference>
<sequence length="707" mass="82082">MKRFLNKRSEDWRRLILSYLALTIVIILVIGGYLTKLAQEIHTQELSQENLNQLQRVQNFVEENYLNRYELSMLNKAMTTIRSSSTEEINFFMENGVEGNYYKIVRLSNDLRTLKMASPGLENISIYFKQSDMVVDQDYFYQSPSNSPNNELLRDIDSAEPHRWFARTIRDQEGAEKQLLSYIYTLPYRSKGMQVKGYMIIDLDVMDVVRKLQALIQNPEDRYYIFTEKDVLAVSNTMLTQGNQLELSWANLTGKLQERETRTLQLTKDGKEVSLSAYESNSGWKYVSLRPVDSTMLLALQLKSKVWVISLVVLLIGIILSYMMSLGFHKRMQGIKLRLQQMLEVQHSKHLQDLLVGRLPVEVDQLPLQQQGLFVVALLEVDPHNTATLLQKQFEMKKHVIPNFFIPINNQQTAVIYCVDHLHKWEAVHQVRNELEHLRIKLSSEIRFAAAIGSVVQGIEQIQVSYTEAQEAMEYVFIEGMSLLLAYEELEQKQPISIELLESQALENKLRSGEEELVREHYQECARYLIEAEHTIEAYEMLLHHIALTLAKVVLDTGKGSFRLTSSDIIAGYRKSSLKETLTCLEDVSIEFMACQKEMGDSLYERIALQLKEYIDLHLDQDLSLDDLAEYAAYSKQFISKVFKERYHCTLADYMSRQRLELARKLLLEKTHTIAEIAQMSGFRSVPYFTTKFKQFWGVTPAQFRNQ</sequence>
<dbReference type="PROSITE" id="PS00041">
    <property type="entry name" value="HTH_ARAC_FAMILY_1"/>
    <property type="match status" value="1"/>
</dbReference>
<dbReference type="InterPro" id="IPR009057">
    <property type="entry name" value="Homeodomain-like_sf"/>
</dbReference>
<dbReference type="Pfam" id="PF17853">
    <property type="entry name" value="GGDEF_2"/>
    <property type="match status" value="1"/>
</dbReference>
<keyword evidence="4" id="KW-1133">Transmembrane helix</keyword>
<evidence type="ECO:0000256" key="3">
    <source>
        <dbReference type="ARBA" id="ARBA00023163"/>
    </source>
</evidence>
<dbReference type="SMART" id="SM00342">
    <property type="entry name" value="HTH_ARAC"/>
    <property type="match status" value="1"/>
</dbReference>
<dbReference type="PANTHER" id="PTHR47504">
    <property type="entry name" value="RIGHT ORIGIN-BINDING PROTEIN"/>
    <property type="match status" value="1"/>
</dbReference>
<evidence type="ECO:0000313" key="7">
    <source>
        <dbReference type="Proteomes" id="UP000658690"/>
    </source>
</evidence>
<name>A0ABX1Z7Q1_9BACL</name>
<accession>A0ABX1Z7Q1</accession>
<keyword evidence="2" id="KW-0238">DNA-binding</keyword>
<evidence type="ECO:0000313" key="6">
    <source>
        <dbReference type="EMBL" id="NOU88309.1"/>
    </source>
</evidence>
<evidence type="ECO:0000256" key="4">
    <source>
        <dbReference type="SAM" id="Phobius"/>
    </source>
</evidence>
<feature type="transmembrane region" description="Helical" evidence="4">
    <location>
        <begin position="12"/>
        <end position="34"/>
    </location>
</feature>
<gene>
    <name evidence="6" type="ORF">GC102_21465</name>
</gene>
<protein>
    <submittedName>
        <fullName evidence="6">Helix-turn-helix domain-containing protein</fullName>
    </submittedName>
</protein>
<keyword evidence="7" id="KW-1185">Reference proteome</keyword>
<dbReference type="Pfam" id="PF12833">
    <property type="entry name" value="HTH_18"/>
    <property type="match status" value="1"/>
</dbReference>
<dbReference type="EMBL" id="WHOC01000107">
    <property type="protein sequence ID" value="NOU88309.1"/>
    <property type="molecule type" value="Genomic_DNA"/>
</dbReference>
<keyword evidence="4" id="KW-0472">Membrane</keyword>
<reference evidence="6 7" key="1">
    <citation type="submission" date="2019-10" db="EMBL/GenBank/DDBJ databases">
        <title>Description of Paenibacillus choica sp. nov.</title>
        <authorList>
            <person name="Carlier A."/>
            <person name="Qi S."/>
        </authorList>
    </citation>
    <scope>NUCLEOTIDE SEQUENCE [LARGE SCALE GENOMIC DNA]</scope>
    <source>
        <strain evidence="6 7">LMG 31460</strain>
    </source>
</reference>
<keyword evidence="3" id="KW-0804">Transcription</keyword>
<dbReference type="SUPFAM" id="SSF46689">
    <property type="entry name" value="Homeodomain-like"/>
    <property type="match status" value="2"/>
</dbReference>
<dbReference type="InterPro" id="IPR020449">
    <property type="entry name" value="Tscrpt_reg_AraC-type_HTH"/>
</dbReference>
<keyword evidence="4" id="KW-0812">Transmembrane</keyword>
<feature type="transmembrane region" description="Helical" evidence="4">
    <location>
        <begin position="306"/>
        <end position="328"/>
    </location>
</feature>
<dbReference type="Gene3D" id="1.10.10.60">
    <property type="entry name" value="Homeodomain-like"/>
    <property type="match status" value="2"/>
</dbReference>
<dbReference type="PRINTS" id="PR00032">
    <property type="entry name" value="HTHARAC"/>
</dbReference>